<evidence type="ECO:0000313" key="1">
    <source>
        <dbReference type="EMBL" id="MFD1829166.1"/>
    </source>
</evidence>
<accession>A0ABW4PEP4</accession>
<reference evidence="2" key="1">
    <citation type="journal article" date="2019" name="Int. J. Syst. Evol. Microbiol.">
        <title>The Global Catalogue of Microorganisms (GCM) 10K type strain sequencing project: providing services to taxonomists for standard genome sequencing and annotation.</title>
        <authorList>
            <consortium name="The Broad Institute Genomics Platform"/>
            <consortium name="The Broad Institute Genome Sequencing Center for Infectious Disease"/>
            <person name="Wu L."/>
            <person name="Ma J."/>
        </authorList>
    </citation>
    <scope>NUCLEOTIDE SEQUENCE [LARGE SCALE GENOMIC DNA]</scope>
    <source>
        <strain evidence="2">CGMCC 4.7455</strain>
    </source>
</reference>
<proteinExistence type="predicted"/>
<dbReference type="PANTHER" id="PTHR46844:SF1">
    <property type="entry name" value="SLR5058 PROTEIN"/>
    <property type="match status" value="1"/>
</dbReference>
<dbReference type="RefSeq" id="WP_380897419.1">
    <property type="nucleotide sequence ID" value="NZ_JBHUFU010000002.1"/>
</dbReference>
<dbReference type="Gene3D" id="3.40.50.300">
    <property type="entry name" value="P-loop containing nucleotide triphosphate hydrolases"/>
    <property type="match status" value="1"/>
</dbReference>
<dbReference type="EMBL" id="JBHUFU010000002">
    <property type="protein sequence ID" value="MFD1829166.1"/>
    <property type="molecule type" value="Genomic_DNA"/>
</dbReference>
<name>A0ABW4PEP4_9ACTN</name>
<dbReference type="SUPFAM" id="SSF52540">
    <property type="entry name" value="P-loop containing nucleoside triphosphate hydrolases"/>
    <property type="match status" value="1"/>
</dbReference>
<sequence>MDYKYETLLDQRFQMLCQSLLLTEYDNVKCFPVGKADGGRDATSHRGGGLETVFQVKFSHNPASLRNPAKWIIDALEGEKEKISKLKERGASRYVLITNAAPTANLDSGSIDKVDEYMSKNIPMEAICWWRDDLDRRLDNNYNLKLQYPSLLTGADMLRLLWENLGNKEESRRRRMTLNAYFAHQAEQDSTIRFKQAELLPSPLLDLFIDVPALPHVVGNEDVSKLFNGYVDHFLRISAESKDEDYLEAYQRVRQFVDMGHFSPGRKIDPAQLSYILKEAGASSGAADLLLDSDFTDQIPCVVLEGAPGQGKSTLSQYLAQLQRLRILDRVEDLRRVPQNHVKSAVMLPFKIELRDLALWIKGEDPWSGNAHAQHSKPRTLEGALAAHIEKYSGGFDFDVADMAFIIESRPVLIILDALDEVADLEDRHRVVEEVSSAVTRLRQVASRLKVLVTSRPTAVSGAPSFPQSKFDYLTLAAIPPKLRIEYAEKWGRARNLRKVDINEISQTLQQKMSAPHMAELAKNTMQLSILLSLIYHRGPSLPDKRTELYDAYIGSFFNREVEKSAVVREHRALLISVHQHLAYYMHAKAENDRTTGRIGVEELRQVVRDYLVRRKEPEDTLDALLTGMVERVVALVSRVEGTYEFEVQPLREYFAARYLYDTAPYVPATSMGHGTKPDRFDGIARNPYWMNVTRFFAGCFTSGELLDLAERMCSLCDDPEMQGKFYPRALALALLQDWVFAHSKIATERVLDKVFDYYGVRSSYLAEQERSRSPWGSTSFNLSLSPKTGSTYLTEKLLPQLFKFPLDESSRALAALLGKQSEEDKKLLRITWESEYRKADTIARVSLIEMAKWAAIHGVDETLFAGEQDMQILLALLKSDWENSLIPEEHHRGVILAALNSADQYSSYTGASELAHALVSTLPIFWNYARQHNVHRGILSPFRRRAFRKTEPLAVMRDISNMLAEQEVDFGINLEPWRQYTDIISKEFGETWNSILIGLMSGAVRARGERGNGAVDLFDSDRSICDRVRNAKRRSGQADWWLEQLEGADGELDKELWFATAYCWASPDSLVSLWDPMEEVLESLPDASFERLANLSNHSPLITERNPAPVQCSASWIRSAKVSSRMLAVFFGRIPDGASKDRILRKKITEPVHSILAHKVVEYAWDRCIAGTVAEDEMFRFVKKFYGPGVFTQRMLSVPSASAERRAWRSTCQKAIVKSDQMPDSLLASAEYVLRETSKKSRPVLRTANKEKWFD</sequence>
<evidence type="ECO:0000313" key="2">
    <source>
        <dbReference type="Proteomes" id="UP001597365"/>
    </source>
</evidence>
<dbReference type="PANTHER" id="PTHR46844">
    <property type="entry name" value="SLR5058 PROTEIN"/>
    <property type="match status" value="1"/>
</dbReference>
<gene>
    <name evidence="1" type="ORF">ACFSJS_05770</name>
</gene>
<dbReference type="Proteomes" id="UP001597365">
    <property type="component" value="Unassembled WGS sequence"/>
</dbReference>
<dbReference type="InterPro" id="IPR027417">
    <property type="entry name" value="P-loop_NTPase"/>
</dbReference>
<protein>
    <submittedName>
        <fullName evidence="1">NACHT domain-containing protein</fullName>
    </submittedName>
</protein>
<keyword evidence="2" id="KW-1185">Reference proteome</keyword>
<organism evidence="1 2">
    <name type="scientific">Streptomyces desertarenae</name>
    <dbReference type="NCBI Taxonomy" id="2666184"/>
    <lineage>
        <taxon>Bacteria</taxon>
        <taxon>Bacillati</taxon>
        <taxon>Actinomycetota</taxon>
        <taxon>Actinomycetes</taxon>
        <taxon>Kitasatosporales</taxon>
        <taxon>Streptomycetaceae</taxon>
        <taxon>Streptomyces</taxon>
    </lineage>
</organism>
<comment type="caution">
    <text evidence="1">The sequence shown here is derived from an EMBL/GenBank/DDBJ whole genome shotgun (WGS) entry which is preliminary data.</text>
</comment>